<evidence type="ECO:0000313" key="2">
    <source>
        <dbReference type="EMBL" id="KAF5833080.1"/>
    </source>
</evidence>
<accession>A0ABQ7GEP4</accession>
<name>A0ABQ7GEP4_DUNSA</name>
<evidence type="ECO:0000256" key="1">
    <source>
        <dbReference type="SAM" id="MobiDB-lite"/>
    </source>
</evidence>
<organism evidence="2 3">
    <name type="scientific">Dunaliella salina</name>
    <name type="common">Green alga</name>
    <name type="synonym">Protococcus salinus</name>
    <dbReference type="NCBI Taxonomy" id="3046"/>
    <lineage>
        <taxon>Eukaryota</taxon>
        <taxon>Viridiplantae</taxon>
        <taxon>Chlorophyta</taxon>
        <taxon>core chlorophytes</taxon>
        <taxon>Chlorophyceae</taxon>
        <taxon>CS clade</taxon>
        <taxon>Chlamydomonadales</taxon>
        <taxon>Dunaliellaceae</taxon>
        <taxon>Dunaliella</taxon>
    </lineage>
</organism>
<comment type="caution">
    <text evidence="2">The sequence shown here is derived from an EMBL/GenBank/DDBJ whole genome shotgun (WGS) entry which is preliminary data.</text>
</comment>
<evidence type="ECO:0008006" key="4">
    <source>
        <dbReference type="Google" id="ProtNLM"/>
    </source>
</evidence>
<dbReference type="EMBL" id="MU069831">
    <property type="protein sequence ID" value="KAF5833080.1"/>
    <property type="molecule type" value="Genomic_DNA"/>
</dbReference>
<protein>
    <recommendedName>
        <fullName evidence="4">Secreted protein</fullName>
    </recommendedName>
</protein>
<sequence>MPLLVLVAGVAVEQGAGNERAEERCPLAFAAHDKGDGDDLEDEDYGQRGVCYRSAPLGALGAGGTERVDTTNTNTNTTSAAGCGKPSQEVQWGGGINRADNATPDTSTIH</sequence>
<reference evidence="2" key="1">
    <citation type="submission" date="2017-08" db="EMBL/GenBank/DDBJ databases">
        <authorList>
            <person name="Polle J.E."/>
            <person name="Barry K."/>
            <person name="Cushman J."/>
            <person name="Schmutz J."/>
            <person name="Tran D."/>
            <person name="Hathwaick L.T."/>
            <person name="Yim W.C."/>
            <person name="Jenkins J."/>
            <person name="Mckie-Krisberg Z.M."/>
            <person name="Prochnik S."/>
            <person name="Lindquist E."/>
            <person name="Dockter R.B."/>
            <person name="Adam C."/>
            <person name="Molina H."/>
            <person name="Bunkerborg J."/>
            <person name="Jin E."/>
            <person name="Buchheim M."/>
            <person name="Magnuson J."/>
        </authorList>
    </citation>
    <scope>NUCLEOTIDE SEQUENCE</scope>
    <source>
        <strain evidence="2">CCAP 19/18</strain>
    </source>
</reference>
<feature type="region of interest" description="Disordered" evidence="1">
    <location>
        <begin position="62"/>
        <end position="110"/>
    </location>
</feature>
<evidence type="ECO:0000313" key="3">
    <source>
        <dbReference type="Proteomes" id="UP000815325"/>
    </source>
</evidence>
<keyword evidence="3" id="KW-1185">Reference proteome</keyword>
<dbReference type="Proteomes" id="UP000815325">
    <property type="component" value="Unassembled WGS sequence"/>
</dbReference>
<proteinExistence type="predicted"/>
<gene>
    <name evidence="2" type="ORF">DUNSADRAFT_10699</name>
</gene>